<evidence type="ECO:0000259" key="1">
    <source>
        <dbReference type="Pfam" id="PF07727"/>
    </source>
</evidence>
<organism evidence="2 3">
    <name type="scientific">Lithospermum erythrorhizon</name>
    <name type="common">Purple gromwell</name>
    <name type="synonym">Lithospermum officinale var. erythrorhizon</name>
    <dbReference type="NCBI Taxonomy" id="34254"/>
    <lineage>
        <taxon>Eukaryota</taxon>
        <taxon>Viridiplantae</taxon>
        <taxon>Streptophyta</taxon>
        <taxon>Embryophyta</taxon>
        <taxon>Tracheophyta</taxon>
        <taxon>Spermatophyta</taxon>
        <taxon>Magnoliopsida</taxon>
        <taxon>eudicotyledons</taxon>
        <taxon>Gunneridae</taxon>
        <taxon>Pentapetalae</taxon>
        <taxon>asterids</taxon>
        <taxon>lamiids</taxon>
        <taxon>Boraginales</taxon>
        <taxon>Boraginaceae</taxon>
        <taxon>Boraginoideae</taxon>
        <taxon>Lithospermeae</taxon>
        <taxon>Lithospermum</taxon>
    </lineage>
</organism>
<dbReference type="EMBL" id="BAABME010005088">
    <property type="protein sequence ID" value="GAA0164557.1"/>
    <property type="molecule type" value="Genomic_DNA"/>
</dbReference>
<dbReference type="CDD" id="cd09272">
    <property type="entry name" value="RNase_HI_RT_Ty1"/>
    <property type="match status" value="1"/>
</dbReference>
<reference evidence="2 3" key="1">
    <citation type="submission" date="2024-01" db="EMBL/GenBank/DDBJ databases">
        <title>The complete chloroplast genome sequence of Lithospermum erythrorhizon: insights into the phylogenetic relationship among Boraginaceae species and the maternal lineages of purple gromwells.</title>
        <authorList>
            <person name="Okada T."/>
            <person name="Watanabe K."/>
        </authorList>
    </citation>
    <scope>NUCLEOTIDE SEQUENCE [LARGE SCALE GENOMIC DNA]</scope>
</reference>
<accession>A0AAV3QKF5</accession>
<name>A0AAV3QKF5_LITER</name>
<keyword evidence="2" id="KW-0675">Receptor</keyword>
<feature type="domain" description="Reverse transcriptase Ty1/copia-type" evidence="1">
    <location>
        <begin position="11"/>
        <end position="253"/>
    </location>
</feature>
<dbReference type="Proteomes" id="UP001454036">
    <property type="component" value="Unassembled WGS sequence"/>
</dbReference>
<dbReference type="InterPro" id="IPR013103">
    <property type="entry name" value="RVT_2"/>
</dbReference>
<proteinExistence type="predicted"/>
<dbReference type="PANTHER" id="PTHR11439:SF455">
    <property type="entry name" value="RLK (RECEPTOR-LIKE PROTEIN KINASE) 8, PUTATIVE-RELATED"/>
    <property type="match status" value="1"/>
</dbReference>
<keyword evidence="2" id="KW-0472">Membrane</keyword>
<comment type="caution">
    <text evidence="2">The sequence shown here is derived from an EMBL/GenBank/DDBJ whole genome shotgun (WGS) entry which is preliminary data.</text>
</comment>
<keyword evidence="2" id="KW-0812">Transmembrane</keyword>
<dbReference type="InterPro" id="IPR043502">
    <property type="entry name" value="DNA/RNA_pol_sf"/>
</dbReference>
<evidence type="ECO:0000313" key="3">
    <source>
        <dbReference type="Proteomes" id="UP001454036"/>
    </source>
</evidence>
<dbReference type="AlphaFoldDB" id="A0AAV3QKF5"/>
<keyword evidence="3" id="KW-1185">Reference proteome</keyword>
<dbReference type="SUPFAM" id="SSF56672">
    <property type="entry name" value="DNA/RNA polymerases"/>
    <property type="match status" value="1"/>
</dbReference>
<gene>
    <name evidence="2" type="ORF">LIER_20160</name>
</gene>
<evidence type="ECO:0000313" key="2">
    <source>
        <dbReference type="EMBL" id="GAA0164557.1"/>
    </source>
</evidence>
<dbReference type="PANTHER" id="PTHR11439">
    <property type="entry name" value="GAG-POL-RELATED RETROTRANSPOSON"/>
    <property type="match status" value="1"/>
</dbReference>
<sequence>MQLEHDALMQNNTWTLVPAPLDQNVINCKWIYKVKKNSDDSSKKCKARLVATGLTQKYGIDYFETFSPVVKSTTIRVVLTMAASPGWIVRQVDVNNAFLHGILSEDVYMKQPPGFKNSQCPHYVCKLNKAIYELKQSPRAWFHRLSNRLYELGFAASKSDSSLFIRNTNGSMMFLLVYVDDILITGACNSAIQWVVNQLHSEFALKDMGSIHYFLEIEVTRSSQGIHLNQSKYIAEVLERAKMDGAKPISNPLSSCTQLSTKSGDPFSDQTLYRSTVGALQYVTITRPKISFAVNKAYHFMHNPTDLHWQAVKRILRYLKGSITQGLQLRASSSFDILAYADVDWAGCPDTRRSTSGNCIFLGNSLVSWSSKKQKVVARSRTETEYRSLALCTTEICWIQNLLKELCVSSSRVPTILNHNMGATYLGINPVLHSRIKHVEIDMCFVREKVASGALCVKYVSTVDQLANLLTKGLSTARFELLKSKLHKSANNFLMLRIDRVCK</sequence>
<dbReference type="Pfam" id="PF07727">
    <property type="entry name" value="RVT_2"/>
    <property type="match status" value="1"/>
</dbReference>
<protein>
    <submittedName>
        <fullName evidence="2">Transmembrane signal receptor</fullName>
    </submittedName>
</protein>